<evidence type="ECO:0000313" key="7">
    <source>
        <dbReference type="EMBL" id="TQL63831.1"/>
    </source>
</evidence>
<reference evidence="7 8" key="1">
    <citation type="submission" date="2019-06" db="EMBL/GenBank/DDBJ databases">
        <title>Sequencing the genomes of 1000 actinobacteria strains.</title>
        <authorList>
            <person name="Klenk H.-P."/>
        </authorList>
    </citation>
    <scope>NUCLEOTIDE SEQUENCE [LARGE SCALE GENOMIC DNA]</scope>
    <source>
        <strain evidence="7 8">DSM 4813</strain>
    </source>
</reference>
<dbReference type="InterPro" id="IPR044609">
    <property type="entry name" value="FKBP2/11"/>
</dbReference>
<dbReference type="PANTHER" id="PTHR45779">
    <property type="entry name" value="PEPTIDYLPROLYL ISOMERASE"/>
    <property type="match status" value="1"/>
</dbReference>
<evidence type="ECO:0000259" key="6">
    <source>
        <dbReference type="PROSITE" id="PS50059"/>
    </source>
</evidence>
<name>A0A542ZU02_RARFA</name>
<feature type="domain" description="PPIase FKBP-type" evidence="6">
    <location>
        <begin position="45"/>
        <end position="134"/>
    </location>
</feature>
<sequence length="135" mass="14134">MSVQLPEVTGEFGIEPTLSFPTDSAPDGLQVSILSEGDGEIVAVGDAIDVNYHGQIWGGGIFDSSFRRGQSIDFPIGVGMVIKGWDESLVGKKVGSRVLVSIPPEFGYGARGVPQAGIGGDDTLVFVVDLLGIKR</sequence>
<evidence type="ECO:0000256" key="2">
    <source>
        <dbReference type="ARBA" id="ARBA00023110"/>
    </source>
</evidence>
<evidence type="ECO:0000256" key="1">
    <source>
        <dbReference type="ARBA" id="ARBA00000971"/>
    </source>
</evidence>
<evidence type="ECO:0000313" key="8">
    <source>
        <dbReference type="Proteomes" id="UP000315389"/>
    </source>
</evidence>
<dbReference type="SUPFAM" id="SSF54534">
    <property type="entry name" value="FKBP-like"/>
    <property type="match status" value="1"/>
</dbReference>
<dbReference type="InterPro" id="IPR046357">
    <property type="entry name" value="PPIase_dom_sf"/>
</dbReference>
<evidence type="ECO:0000256" key="4">
    <source>
        <dbReference type="PROSITE-ProRule" id="PRU00277"/>
    </source>
</evidence>
<dbReference type="OrthoDB" id="25996at2"/>
<dbReference type="RefSeq" id="WP_142118297.1">
    <property type="nucleotide sequence ID" value="NZ_BAAASV010000002.1"/>
</dbReference>
<dbReference type="GO" id="GO:0003755">
    <property type="term" value="F:peptidyl-prolyl cis-trans isomerase activity"/>
    <property type="evidence" value="ECO:0007669"/>
    <property type="project" value="UniProtKB-UniRule"/>
</dbReference>
<protein>
    <recommendedName>
        <fullName evidence="5">Peptidyl-prolyl cis-trans isomerase</fullName>
        <ecNumber evidence="5">5.2.1.8</ecNumber>
    </recommendedName>
</protein>
<dbReference type="EC" id="5.2.1.8" evidence="5"/>
<dbReference type="Proteomes" id="UP000315389">
    <property type="component" value="Unassembled WGS sequence"/>
</dbReference>
<keyword evidence="8" id="KW-1185">Reference proteome</keyword>
<comment type="caution">
    <text evidence="7">The sequence shown here is derived from an EMBL/GenBank/DDBJ whole genome shotgun (WGS) entry which is preliminary data.</text>
</comment>
<dbReference type="Pfam" id="PF00254">
    <property type="entry name" value="FKBP_C"/>
    <property type="match status" value="1"/>
</dbReference>
<dbReference type="Gene3D" id="3.10.50.40">
    <property type="match status" value="1"/>
</dbReference>
<keyword evidence="3 4" id="KW-0413">Isomerase</keyword>
<dbReference type="PROSITE" id="PS50059">
    <property type="entry name" value="FKBP_PPIASE"/>
    <property type="match status" value="1"/>
</dbReference>
<comment type="catalytic activity">
    <reaction evidence="1 4 5">
        <text>[protein]-peptidylproline (omega=180) = [protein]-peptidylproline (omega=0)</text>
        <dbReference type="Rhea" id="RHEA:16237"/>
        <dbReference type="Rhea" id="RHEA-COMP:10747"/>
        <dbReference type="Rhea" id="RHEA-COMP:10748"/>
        <dbReference type="ChEBI" id="CHEBI:83833"/>
        <dbReference type="ChEBI" id="CHEBI:83834"/>
        <dbReference type="EC" id="5.2.1.8"/>
    </reaction>
</comment>
<keyword evidence="2 4" id="KW-0697">Rotamase</keyword>
<dbReference type="EMBL" id="VFOS01000001">
    <property type="protein sequence ID" value="TQL63831.1"/>
    <property type="molecule type" value="Genomic_DNA"/>
</dbReference>
<evidence type="ECO:0000256" key="5">
    <source>
        <dbReference type="RuleBase" id="RU003915"/>
    </source>
</evidence>
<dbReference type="InterPro" id="IPR001179">
    <property type="entry name" value="PPIase_FKBP_dom"/>
</dbReference>
<evidence type="ECO:0000256" key="3">
    <source>
        <dbReference type="ARBA" id="ARBA00023235"/>
    </source>
</evidence>
<gene>
    <name evidence="7" type="ORF">FB461_0310</name>
</gene>
<dbReference type="AlphaFoldDB" id="A0A542ZU02"/>
<dbReference type="PANTHER" id="PTHR45779:SF7">
    <property type="entry name" value="PEPTIDYLPROLYL ISOMERASE"/>
    <property type="match status" value="1"/>
</dbReference>
<comment type="similarity">
    <text evidence="5">Belongs to the FKBP-type PPIase family.</text>
</comment>
<proteinExistence type="inferred from homology"/>
<accession>A0A542ZU02</accession>
<organism evidence="7 8">
    <name type="scientific">Rarobacter faecitabidus</name>
    <dbReference type="NCBI Taxonomy" id="13243"/>
    <lineage>
        <taxon>Bacteria</taxon>
        <taxon>Bacillati</taxon>
        <taxon>Actinomycetota</taxon>
        <taxon>Actinomycetes</taxon>
        <taxon>Micrococcales</taxon>
        <taxon>Rarobacteraceae</taxon>
        <taxon>Rarobacter</taxon>
    </lineage>
</organism>